<dbReference type="PANTHER" id="PTHR43744">
    <property type="entry name" value="ABC TRANSPORTER PERMEASE PROTEIN MG189-RELATED-RELATED"/>
    <property type="match status" value="1"/>
</dbReference>
<dbReference type="PANTHER" id="PTHR43744:SF12">
    <property type="entry name" value="ABC TRANSPORTER PERMEASE PROTEIN MG189-RELATED"/>
    <property type="match status" value="1"/>
</dbReference>
<comment type="subcellular location">
    <subcellularLocation>
        <location evidence="1 7">Cell membrane</location>
        <topology evidence="1 7">Multi-pass membrane protein</topology>
    </subcellularLocation>
</comment>
<keyword evidence="5 7" id="KW-1133">Transmembrane helix</keyword>
<name>A0A848MAI0_PAELE</name>
<evidence type="ECO:0000256" key="7">
    <source>
        <dbReference type="RuleBase" id="RU363032"/>
    </source>
</evidence>
<sequence>MSTNSISTERKTASFHRIIVLAFILITIYPILFVVLTSLKETEEFYTNIWWLPEKTAWGNFKEAWVDARIGEYFATSLYVVSISLFLILLFGALAGYALARLEVPFSKTILFLLLSTTFLPSETVIMPLYIMMSKLDLVGTAAGLIIPYTGWGLPITIYIFYGFFKSLPSELLEAARVDGCTEMKAFGKIIIPLMMPAVATCAIFGFVGLWGELLWASIALSMSDLRTLPFGIISFQSQFGTDWGPMSAAICLILIPLIVFFLFVQKYFVQGITGGAVKG</sequence>
<evidence type="ECO:0000256" key="4">
    <source>
        <dbReference type="ARBA" id="ARBA00022692"/>
    </source>
</evidence>
<dbReference type="SUPFAM" id="SSF161098">
    <property type="entry name" value="MetI-like"/>
    <property type="match status" value="1"/>
</dbReference>
<keyword evidence="3" id="KW-1003">Cell membrane</keyword>
<organism evidence="9 10">
    <name type="scientific">Paenibacillus lemnae</name>
    <dbReference type="NCBI Taxonomy" id="1330551"/>
    <lineage>
        <taxon>Bacteria</taxon>
        <taxon>Bacillati</taxon>
        <taxon>Bacillota</taxon>
        <taxon>Bacilli</taxon>
        <taxon>Bacillales</taxon>
        <taxon>Paenibacillaceae</taxon>
        <taxon>Paenibacillus</taxon>
    </lineage>
</organism>
<feature type="domain" description="ABC transmembrane type-1" evidence="8">
    <location>
        <begin position="74"/>
        <end position="265"/>
    </location>
</feature>
<protein>
    <submittedName>
        <fullName evidence="9">Carbohydrate ABC transporter permease</fullName>
    </submittedName>
</protein>
<evidence type="ECO:0000259" key="8">
    <source>
        <dbReference type="PROSITE" id="PS50928"/>
    </source>
</evidence>
<feature type="transmembrane region" description="Helical" evidence="7">
    <location>
        <begin position="18"/>
        <end position="39"/>
    </location>
</feature>
<evidence type="ECO:0000256" key="3">
    <source>
        <dbReference type="ARBA" id="ARBA00022475"/>
    </source>
</evidence>
<dbReference type="AlphaFoldDB" id="A0A848MAI0"/>
<dbReference type="EMBL" id="JABBPN010000021">
    <property type="protein sequence ID" value="NMO97675.1"/>
    <property type="molecule type" value="Genomic_DNA"/>
</dbReference>
<reference evidence="9 10" key="1">
    <citation type="submission" date="2020-04" db="EMBL/GenBank/DDBJ databases">
        <title>Paenibacillus algicola sp. nov., a novel marine bacterium producing alginate lyase.</title>
        <authorList>
            <person name="Huang H."/>
        </authorList>
    </citation>
    <scope>NUCLEOTIDE SEQUENCE [LARGE SCALE GENOMIC DNA]</scope>
    <source>
        <strain evidence="9 10">L7-75</strain>
    </source>
</reference>
<dbReference type="RefSeq" id="WP_169506451.1">
    <property type="nucleotide sequence ID" value="NZ_JABBPN010000021.1"/>
</dbReference>
<keyword evidence="2 7" id="KW-0813">Transport</keyword>
<keyword evidence="4 7" id="KW-0812">Transmembrane</keyword>
<keyword evidence="10" id="KW-1185">Reference proteome</keyword>
<accession>A0A848MAI0</accession>
<gene>
    <name evidence="9" type="ORF">HII30_18080</name>
</gene>
<keyword evidence="6 7" id="KW-0472">Membrane</keyword>
<dbReference type="Pfam" id="PF00528">
    <property type="entry name" value="BPD_transp_1"/>
    <property type="match status" value="1"/>
</dbReference>
<dbReference type="InterPro" id="IPR035906">
    <property type="entry name" value="MetI-like_sf"/>
</dbReference>
<evidence type="ECO:0000256" key="1">
    <source>
        <dbReference type="ARBA" id="ARBA00004651"/>
    </source>
</evidence>
<feature type="transmembrane region" description="Helical" evidence="7">
    <location>
        <begin position="111"/>
        <end position="133"/>
    </location>
</feature>
<comment type="caution">
    <text evidence="9">The sequence shown here is derived from an EMBL/GenBank/DDBJ whole genome shotgun (WGS) entry which is preliminary data.</text>
</comment>
<dbReference type="Proteomes" id="UP000565468">
    <property type="component" value="Unassembled WGS sequence"/>
</dbReference>
<dbReference type="Gene3D" id="1.10.3720.10">
    <property type="entry name" value="MetI-like"/>
    <property type="match status" value="1"/>
</dbReference>
<dbReference type="GO" id="GO:0005886">
    <property type="term" value="C:plasma membrane"/>
    <property type="evidence" value="ECO:0007669"/>
    <property type="project" value="UniProtKB-SubCell"/>
</dbReference>
<feature type="transmembrane region" description="Helical" evidence="7">
    <location>
        <begin position="78"/>
        <end position="99"/>
    </location>
</feature>
<comment type="similarity">
    <text evidence="7">Belongs to the binding-protein-dependent transport system permease family.</text>
</comment>
<evidence type="ECO:0000313" key="10">
    <source>
        <dbReference type="Proteomes" id="UP000565468"/>
    </source>
</evidence>
<evidence type="ECO:0000256" key="6">
    <source>
        <dbReference type="ARBA" id="ARBA00023136"/>
    </source>
</evidence>
<evidence type="ECO:0000256" key="2">
    <source>
        <dbReference type="ARBA" id="ARBA00022448"/>
    </source>
</evidence>
<dbReference type="PROSITE" id="PS50928">
    <property type="entry name" value="ABC_TM1"/>
    <property type="match status" value="1"/>
</dbReference>
<dbReference type="InterPro" id="IPR000515">
    <property type="entry name" value="MetI-like"/>
</dbReference>
<proteinExistence type="inferred from homology"/>
<feature type="transmembrane region" description="Helical" evidence="7">
    <location>
        <begin position="186"/>
        <end position="211"/>
    </location>
</feature>
<feature type="transmembrane region" description="Helical" evidence="7">
    <location>
        <begin position="244"/>
        <end position="265"/>
    </location>
</feature>
<evidence type="ECO:0000256" key="5">
    <source>
        <dbReference type="ARBA" id="ARBA00022989"/>
    </source>
</evidence>
<dbReference type="CDD" id="cd06261">
    <property type="entry name" value="TM_PBP2"/>
    <property type="match status" value="1"/>
</dbReference>
<feature type="transmembrane region" description="Helical" evidence="7">
    <location>
        <begin position="145"/>
        <end position="165"/>
    </location>
</feature>
<evidence type="ECO:0000313" key="9">
    <source>
        <dbReference type="EMBL" id="NMO97675.1"/>
    </source>
</evidence>
<dbReference type="GO" id="GO:0055085">
    <property type="term" value="P:transmembrane transport"/>
    <property type="evidence" value="ECO:0007669"/>
    <property type="project" value="InterPro"/>
</dbReference>